<reference evidence="10" key="1">
    <citation type="submission" date="2025-08" db="UniProtKB">
        <authorList>
            <consortium name="RefSeq"/>
        </authorList>
    </citation>
    <scope>IDENTIFICATION</scope>
    <source>
        <tissue evidence="10">Tentacle</tissue>
    </source>
</reference>
<keyword evidence="2" id="KW-1003">Cell membrane</keyword>
<dbReference type="AlphaFoldDB" id="A0A6P8IU98"/>
<dbReference type="CDD" id="cd03670">
    <property type="entry name" value="NUDIX_ADPRase_Nudt9"/>
    <property type="match status" value="1"/>
</dbReference>
<evidence type="ECO:0000256" key="6">
    <source>
        <dbReference type="SAM" id="MobiDB-lite"/>
    </source>
</evidence>
<feature type="compositionally biased region" description="Basic and acidic residues" evidence="6">
    <location>
        <begin position="860"/>
        <end position="877"/>
    </location>
</feature>
<keyword evidence="5 7" id="KW-0472">Membrane</keyword>
<feature type="region of interest" description="Disordered" evidence="6">
    <location>
        <begin position="850"/>
        <end position="930"/>
    </location>
</feature>
<evidence type="ECO:0000256" key="5">
    <source>
        <dbReference type="ARBA" id="ARBA00023136"/>
    </source>
</evidence>
<feature type="transmembrane region" description="Helical" evidence="7">
    <location>
        <begin position="394"/>
        <end position="412"/>
    </location>
</feature>
<evidence type="ECO:0000259" key="8">
    <source>
        <dbReference type="PROSITE" id="PS51462"/>
    </source>
</evidence>
<dbReference type="InterPro" id="IPR005821">
    <property type="entry name" value="Ion_trans_dom"/>
</dbReference>
<keyword evidence="3 7" id="KW-0812">Transmembrane</keyword>
<accession>A0A6P8IU98</accession>
<comment type="subcellular location">
    <subcellularLocation>
        <location evidence="1">Cell membrane</location>
        <topology evidence="1">Multi-pass membrane protein</topology>
    </subcellularLocation>
</comment>
<dbReference type="GO" id="GO:0005886">
    <property type="term" value="C:plasma membrane"/>
    <property type="evidence" value="ECO:0007669"/>
    <property type="project" value="UniProtKB-SubCell"/>
</dbReference>
<dbReference type="Pfam" id="PF00520">
    <property type="entry name" value="Ion_trans"/>
    <property type="match status" value="1"/>
</dbReference>
<dbReference type="PANTHER" id="PTHR13800:SF1">
    <property type="entry name" value="TRANSIENT RECEPTOR POTENTIAL CATION CHANNEL TRPM"/>
    <property type="match status" value="1"/>
</dbReference>
<feature type="transmembrane region" description="Helical" evidence="7">
    <location>
        <begin position="495"/>
        <end position="514"/>
    </location>
</feature>
<dbReference type="RefSeq" id="XP_031570497.1">
    <property type="nucleotide sequence ID" value="XM_031714637.1"/>
</dbReference>
<feature type="transmembrane region" description="Helical" evidence="7">
    <location>
        <begin position="456"/>
        <end position="474"/>
    </location>
</feature>
<dbReference type="InParanoid" id="A0A6P8IU98"/>
<evidence type="ECO:0000313" key="10">
    <source>
        <dbReference type="RefSeq" id="XP_031570497.1"/>
    </source>
</evidence>
<dbReference type="Gene3D" id="3.90.79.10">
    <property type="entry name" value="Nucleoside Triphosphate Pyrophosphohydrolase"/>
    <property type="match status" value="1"/>
</dbReference>
<dbReference type="InterPro" id="IPR000086">
    <property type="entry name" value="NUDIX_hydrolase_dom"/>
</dbReference>
<dbReference type="InterPro" id="IPR015797">
    <property type="entry name" value="NUDIX_hydrolase-like_dom_sf"/>
</dbReference>
<dbReference type="PANTHER" id="PTHR13800">
    <property type="entry name" value="TRANSIENT RECEPTOR POTENTIAL CATION CHANNEL, SUBFAMILY M, MEMBER 6"/>
    <property type="match status" value="1"/>
</dbReference>
<dbReference type="Pfam" id="PF25969">
    <property type="entry name" value="NUDT9_N"/>
    <property type="match status" value="1"/>
</dbReference>
<dbReference type="PROSITE" id="PS51462">
    <property type="entry name" value="NUDIX"/>
    <property type="match status" value="1"/>
</dbReference>
<feature type="compositionally biased region" description="Low complexity" evidence="6">
    <location>
        <begin position="912"/>
        <end position="924"/>
    </location>
</feature>
<evidence type="ECO:0000256" key="1">
    <source>
        <dbReference type="ARBA" id="ARBA00004651"/>
    </source>
</evidence>
<evidence type="ECO:0000313" key="9">
    <source>
        <dbReference type="Proteomes" id="UP000515163"/>
    </source>
</evidence>
<dbReference type="Pfam" id="PF25508">
    <property type="entry name" value="TRPM2"/>
    <property type="match status" value="1"/>
</dbReference>
<feature type="transmembrane region" description="Helical" evidence="7">
    <location>
        <begin position="363"/>
        <end position="382"/>
    </location>
</feature>
<feature type="compositionally biased region" description="Polar residues" evidence="6">
    <location>
        <begin position="850"/>
        <end position="859"/>
    </location>
</feature>
<keyword evidence="4 7" id="KW-1133">Transmembrane helix</keyword>
<feature type="transmembrane region" description="Helical" evidence="7">
    <location>
        <begin position="433"/>
        <end position="450"/>
    </location>
</feature>
<dbReference type="InterPro" id="IPR057366">
    <property type="entry name" value="TRPM-like"/>
</dbReference>
<proteinExistence type="predicted"/>
<dbReference type="SUPFAM" id="SSF55811">
    <property type="entry name" value="Nudix"/>
    <property type="match status" value="1"/>
</dbReference>
<evidence type="ECO:0000256" key="3">
    <source>
        <dbReference type="ARBA" id="ARBA00022692"/>
    </source>
</evidence>
<feature type="domain" description="Nudix hydrolase" evidence="8">
    <location>
        <begin position="1042"/>
        <end position="1180"/>
    </location>
</feature>
<feature type="transmembrane region" description="Helical" evidence="7">
    <location>
        <begin position="573"/>
        <end position="597"/>
    </location>
</feature>
<protein>
    <submittedName>
        <fullName evidence="10">Transient receptor potential cation channel subfamily M member 3-like</fullName>
    </submittedName>
</protein>
<dbReference type="Proteomes" id="UP000515163">
    <property type="component" value="Unplaced"/>
</dbReference>
<dbReference type="InterPro" id="IPR050927">
    <property type="entry name" value="TRPM"/>
</dbReference>
<dbReference type="OrthoDB" id="301415at2759"/>
<dbReference type="KEGG" id="aten:116304847"/>
<dbReference type="Pfam" id="PF00293">
    <property type="entry name" value="NUDIX"/>
    <property type="match status" value="1"/>
</dbReference>
<evidence type="ECO:0000256" key="2">
    <source>
        <dbReference type="ARBA" id="ARBA00022475"/>
    </source>
</evidence>
<organism evidence="9 10">
    <name type="scientific">Actinia tenebrosa</name>
    <name type="common">Australian red waratah sea anemone</name>
    <dbReference type="NCBI Taxonomy" id="6105"/>
    <lineage>
        <taxon>Eukaryota</taxon>
        <taxon>Metazoa</taxon>
        <taxon>Cnidaria</taxon>
        <taxon>Anthozoa</taxon>
        <taxon>Hexacorallia</taxon>
        <taxon>Actiniaria</taxon>
        <taxon>Actiniidae</taxon>
        <taxon>Actinia</taxon>
    </lineage>
</organism>
<dbReference type="GO" id="GO:0005261">
    <property type="term" value="F:monoatomic cation channel activity"/>
    <property type="evidence" value="ECO:0007669"/>
    <property type="project" value="TreeGrafter"/>
</dbReference>
<evidence type="ECO:0000256" key="4">
    <source>
        <dbReference type="ARBA" id="ARBA00022989"/>
    </source>
</evidence>
<name>A0A6P8IU98_ACTTE</name>
<dbReference type="GeneID" id="116304847"/>
<sequence length="1180" mass="136489">MMEALLQDRVEFVELLLENGVSMSHFLTEKRLEELYRKTMDVSCTLKYMLEKCKVQHSFVYSDLGKIVDHLLDVTFNFADSEHQTDFLSQSLNIYNAFLLSPASGSNLEHTLRFKTPFHELLLWSVLCNRRKMALFMWERGEESLAKALIAGQLFKAIAKEMSKDDLMDDLCEGLERNAKEFYDIALGLLDECYRLHEDATQKLLTYHLGYWGGQTCLSLAVAMQHEEFVAHSCCQSIMTEIWMGAMRAGKWSTLKTVLGILVPPFIFTLEFKSRKKMSSMPVTYEEFEAERMDTRNQASQQVNYMNHSYENGADVEPTVQISGRQDSDRISLSDNHIIKESPSQISCVKKLYEFHRAPVTKFWANLIVYLMFLMLFAHLVLLKLEPFPKPLEWLLIVFVVTLLLEEIRQVVQSLPCTLFKKIKEWASNNWNICDFFGIVLFFVAVVLRFNPKTLAIGHIVYSLDIMLWIIRLLDIFCVNKDLGPYVVMIGRMTVDMLSFLLIMLVFLLAYGIAQQAILFPNEDPSWELISKILFRPYFQVYGELFIEEVDYSKNPEQTPFNTPSYDAYGGRLVTFIMAFYLLVANILLLNLLIAIFNNTFSMVQANANQIWKFQRYQLVMEYAQRPLLVPPFIVLGHLYRLLKTCWRRSTNGRKKVDRKLKLFLTKDELNKLMLFEEQCTESYLQKKAKVFSATQEERVKGISDRVDSNAFQLDKISKVVHSLEDRHSKLEEYTLQILDVVGHLQLMFPQTLAEHDEETLDSNGNEQDDTRGHTLEGAGYDRYIIQDDRTGPVFDRMVSMPAYMHQQVPSPRSSPRMYFRTKLPLTNPYQYRKQFNTGGSSVKKAIQKFRSNTLPRNISKSEDTHPETKAEYDQKDGYPATPSRGSNLSQKRAESLDTPNELEVPRRPARPRSSTMPSSSRNPTEYDNISHDHDLHIRARQSPYPNSDLHRYPVPDFLVDWQMPFPGYFPVNHSDPSVSVSPNWADVDISDPFYQEVQLRFNTVDNGVDRRSHMGVYNLFDGIPRNPMGRTGLGGRGLLGRWGPNHAADPIVTRWMKNEENEFFQRAGKRVLEFVAIQRCDCKEWAIPGGMVEVGETISETLKREFCEEALCSLEDTEEERKEKCARIKQFFAKGTEIYKGYVDDPRNTDNSWMETVAINFHDETGDILNDIQLKVALL</sequence>
<gene>
    <name evidence="10" type="primary">LOC116304847</name>
</gene>
<feature type="region of interest" description="Disordered" evidence="6">
    <location>
        <begin position="756"/>
        <end position="775"/>
    </location>
</feature>
<evidence type="ECO:0000256" key="7">
    <source>
        <dbReference type="SAM" id="Phobius"/>
    </source>
</evidence>
<dbReference type="GO" id="GO:0030001">
    <property type="term" value="P:metal ion transport"/>
    <property type="evidence" value="ECO:0007669"/>
    <property type="project" value="TreeGrafter"/>
</dbReference>
<keyword evidence="9" id="KW-1185">Reference proteome</keyword>